<organism evidence="1 2">
    <name type="scientific">Candidatus Taylorbacteria bacterium RIFCSPHIGHO2_02_FULL_44_12</name>
    <dbReference type="NCBI Taxonomy" id="1802308"/>
    <lineage>
        <taxon>Bacteria</taxon>
        <taxon>Candidatus Tayloriibacteriota</taxon>
    </lineage>
</organism>
<comment type="caution">
    <text evidence="1">The sequence shown here is derived from an EMBL/GenBank/DDBJ whole genome shotgun (WGS) entry which is preliminary data.</text>
</comment>
<accession>A0A1G2MK58</accession>
<evidence type="ECO:0000313" key="1">
    <source>
        <dbReference type="EMBL" id="OHA24257.1"/>
    </source>
</evidence>
<dbReference type="Pfam" id="PF00702">
    <property type="entry name" value="Hydrolase"/>
    <property type="match status" value="1"/>
</dbReference>
<dbReference type="InterPro" id="IPR023214">
    <property type="entry name" value="HAD_sf"/>
</dbReference>
<dbReference type="PANTHER" id="PTHR43434:SF1">
    <property type="entry name" value="PHOSPHOGLYCOLATE PHOSPHATASE"/>
    <property type="match status" value="1"/>
</dbReference>
<dbReference type="EMBL" id="MHRM01000009">
    <property type="protein sequence ID" value="OHA24257.1"/>
    <property type="molecule type" value="Genomic_DNA"/>
</dbReference>
<dbReference type="InterPro" id="IPR036412">
    <property type="entry name" value="HAD-like_sf"/>
</dbReference>
<proteinExistence type="predicted"/>
<reference evidence="1 2" key="1">
    <citation type="journal article" date="2016" name="Nat. Commun.">
        <title>Thousands of microbial genomes shed light on interconnected biogeochemical processes in an aquifer system.</title>
        <authorList>
            <person name="Anantharaman K."/>
            <person name="Brown C.T."/>
            <person name="Hug L.A."/>
            <person name="Sharon I."/>
            <person name="Castelle C.J."/>
            <person name="Probst A.J."/>
            <person name="Thomas B.C."/>
            <person name="Singh A."/>
            <person name="Wilkins M.J."/>
            <person name="Karaoz U."/>
            <person name="Brodie E.L."/>
            <person name="Williams K.H."/>
            <person name="Hubbard S.S."/>
            <person name="Banfield J.F."/>
        </authorList>
    </citation>
    <scope>NUCLEOTIDE SEQUENCE [LARGE SCALE GENOMIC DNA]</scope>
</reference>
<dbReference type="InterPro" id="IPR050155">
    <property type="entry name" value="HAD-like_hydrolase_sf"/>
</dbReference>
<dbReference type="CDD" id="cd01427">
    <property type="entry name" value="HAD_like"/>
    <property type="match status" value="1"/>
</dbReference>
<dbReference type="SUPFAM" id="SSF56784">
    <property type="entry name" value="HAD-like"/>
    <property type="match status" value="1"/>
</dbReference>
<evidence type="ECO:0000313" key="2">
    <source>
        <dbReference type="Proteomes" id="UP000178413"/>
    </source>
</evidence>
<dbReference type="SFLD" id="SFLDS00003">
    <property type="entry name" value="Haloacid_Dehalogenase"/>
    <property type="match status" value="1"/>
</dbReference>
<dbReference type="Gene3D" id="1.10.150.240">
    <property type="entry name" value="Putative phosphatase, domain 2"/>
    <property type="match status" value="1"/>
</dbReference>
<dbReference type="GO" id="GO:0008967">
    <property type="term" value="F:phosphoglycolate phosphatase activity"/>
    <property type="evidence" value="ECO:0007669"/>
    <property type="project" value="TreeGrafter"/>
</dbReference>
<name>A0A1G2MK58_9BACT</name>
<dbReference type="Proteomes" id="UP000178413">
    <property type="component" value="Unassembled WGS sequence"/>
</dbReference>
<dbReference type="PANTHER" id="PTHR43434">
    <property type="entry name" value="PHOSPHOGLYCOLATE PHOSPHATASE"/>
    <property type="match status" value="1"/>
</dbReference>
<dbReference type="Gene3D" id="3.40.50.1000">
    <property type="entry name" value="HAD superfamily/HAD-like"/>
    <property type="match status" value="1"/>
</dbReference>
<dbReference type="GO" id="GO:0006281">
    <property type="term" value="P:DNA repair"/>
    <property type="evidence" value="ECO:0007669"/>
    <property type="project" value="TreeGrafter"/>
</dbReference>
<dbReference type="SFLD" id="SFLDG01129">
    <property type="entry name" value="C1.5:_HAD__Beta-PGM__Phosphata"/>
    <property type="match status" value="1"/>
</dbReference>
<gene>
    <name evidence="1" type="ORF">A3D50_00765</name>
</gene>
<dbReference type="AlphaFoldDB" id="A0A1G2MK58"/>
<sequence>MKTIIFDIDGTLTDMWPIEKSVLLTMLGKKSAIEIEKLYRSGIKDTHTIFCTVSKRKIGKTDYRKIYNQKFSLLESRDELPSPAKYPLVDLIQKNKSQYRFVYATGGQSKETKYVLKCLKLESIFDLENSLDKSNYRFSKSTGLTFNKIKAKFSDCLLISDSQKDCDGAIKANIPFIKVKPRQTLSNFVHRPL</sequence>
<dbReference type="InterPro" id="IPR023198">
    <property type="entry name" value="PGP-like_dom2"/>
</dbReference>
<protein>
    <submittedName>
        <fullName evidence="1">Uncharacterized protein</fullName>
    </submittedName>
</protein>